<dbReference type="RefSeq" id="WP_141460215.1">
    <property type="nucleotide sequence ID" value="NZ_CP038141.1"/>
</dbReference>
<name>A0A4Y6UJ52_9PROT</name>
<dbReference type="SUPFAM" id="SSF53474">
    <property type="entry name" value="alpha/beta-Hydrolases"/>
    <property type="match status" value="1"/>
</dbReference>
<dbReference type="PANTHER" id="PTHR46118">
    <property type="entry name" value="PROTEIN ABHD11"/>
    <property type="match status" value="1"/>
</dbReference>
<dbReference type="PANTHER" id="PTHR46118:SF4">
    <property type="entry name" value="PROTEIN ABHD11"/>
    <property type="match status" value="1"/>
</dbReference>
<dbReference type="GO" id="GO:0016787">
    <property type="term" value="F:hydrolase activity"/>
    <property type="evidence" value="ECO:0007669"/>
    <property type="project" value="UniProtKB-KW"/>
</dbReference>
<accession>A0A4Y6UJ52</accession>
<dbReference type="Gene3D" id="3.40.50.1820">
    <property type="entry name" value="alpha/beta hydrolase"/>
    <property type="match status" value="1"/>
</dbReference>
<dbReference type="Pfam" id="PF12697">
    <property type="entry name" value="Abhydrolase_6"/>
    <property type="match status" value="1"/>
</dbReference>
<dbReference type="InterPro" id="IPR000639">
    <property type="entry name" value="Epox_hydrolase-like"/>
</dbReference>
<proteinExistence type="predicted"/>
<dbReference type="PRINTS" id="PR00111">
    <property type="entry name" value="ABHYDROLASE"/>
</dbReference>
<keyword evidence="1 3" id="KW-0378">Hydrolase</keyword>
<dbReference type="KEGG" id="ssam:E3D00_04155"/>
<dbReference type="OrthoDB" id="9808398at2"/>
<feature type="domain" description="AB hydrolase-1" evidence="2">
    <location>
        <begin position="15"/>
        <end position="246"/>
    </location>
</feature>
<dbReference type="Proteomes" id="UP000316313">
    <property type="component" value="Chromosome"/>
</dbReference>
<protein>
    <submittedName>
        <fullName evidence="3">Alpha/beta fold hydrolase</fullName>
    </submittedName>
</protein>
<dbReference type="InterPro" id="IPR029058">
    <property type="entry name" value="AB_hydrolase_fold"/>
</dbReference>
<organism evidence="3 4">
    <name type="scientific">Swingsia samuiensis</name>
    <dbReference type="NCBI Taxonomy" id="1293412"/>
    <lineage>
        <taxon>Bacteria</taxon>
        <taxon>Pseudomonadati</taxon>
        <taxon>Pseudomonadota</taxon>
        <taxon>Alphaproteobacteria</taxon>
        <taxon>Acetobacterales</taxon>
        <taxon>Acetobacteraceae</taxon>
        <taxon>Swingsia</taxon>
    </lineage>
</organism>
<reference evidence="3 4" key="1">
    <citation type="submission" date="2019-03" db="EMBL/GenBank/DDBJ databases">
        <title>The complete genome sequence of Swingsia samuiensis NBRC107927(T).</title>
        <authorList>
            <person name="Chua K.-O."/>
            <person name="Chan K.-G."/>
            <person name="See-Too W.-S."/>
        </authorList>
    </citation>
    <scope>NUCLEOTIDE SEQUENCE [LARGE SCALE GENOMIC DNA]</scope>
    <source>
        <strain evidence="3 4">AH83</strain>
    </source>
</reference>
<evidence type="ECO:0000256" key="1">
    <source>
        <dbReference type="ARBA" id="ARBA00022801"/>
    </source>
</evidence>
<evidence type="ECO:0000313" key="3">
    <source>
        <dbReference type="EMBL" id="QDH16850.1"/>
    </source>
</evidence>
<evidence type="ECO:0000313" key="4">
    <source>
        <dbReference type="Proteomes" id="UP000316313"/>
    </source>
</evidence>
<dbReference type="EMBL" id="CP038141">
    <property type="protein sequence ID" value="QDH16850.1"/>
    <property type="molecule type" value="Genomic_DNA"/>
</dbReference>
<dbReference type="PRINTS" id="PR00412">
    <property type="entry name" value="EPOXHYDRLASE"/>
</dbReference>
<keyword evidence="4" id="KW-1185">Reference proteome</keyword>
<sequence length="255" mass="28439">MLLNTIQRGEGPETVVFLHGLFGRARNLGFLQREAASQNFRTIALDLRNHGDSPHGPVTYHNLAQDVFDTLESMNISSFSLVGHSMGGKVAMLMALMSPEKISKILVGDMAPIATHQGHKEMIAQLAQLRFPEQLTKQQALALLEPITGSQAVSELMLQNIALDIPARWHIGFDDIANGIDEIETWPNVKLAPFPNDALFLRGALSPYVQERAHKPIYELFPKAKIQSIENAGHWLHAEKPKEFSEIMMSFLIQK</sequence>
<evidence type="ECO:0000259" key="2">
    <source>
        <dbReference type="Pfam" id="PF12697"/>
    </source>
</evidence>
<dbReference type="AlphaFoldDB" id="A0A4Y6UJ52"/>
<dbReference type="InterPro" id="IPR000073">
    <property type="entry name" value="AB_hydrolase_1"/>
</dbReference>
<gene>
    <name evidence="3" type="ORF">E3D00_04155</name>
</gene>